<dbReference type="InterPro" id="IPR050271">
    <property type="entry name" value="UDP-glycosyltransferase"/>
</dbReference>
<evidence type="ECO:0000313" key="6">
    <source>
        <dbReference type="EMBL" id="CAH0728437.1"/>
    </source>
</evidence>
<evidence type="ECO:0000256" key="4">
    <source>
        <dbReference type="SAM" id="Phobius"/>
    </source>
</evidence>
<keyword evidence="4" id="KW-1133">Transmembrane helix</keyword>
<accession>A0A8J9UZ55</accession>
<organism evidence="6 7">
    <name type="scientific">Brenthis ino</name>
    <name type="common">lesser marbled fritillary</name>
    <dbReference type="NCBI Taxonomy" id="405034"/>
    <lineage>
        <taxon>Eukaryota</taxon>
        <taxon>Metazoa</taxon>
        <taxon>Ecdysozoa</taxon>
        <taxon>Arthropoda</taxon>
        <taxon>Hexapoda</taxon>
        <taxon>Insecta</taxon>
        <taxon>Pterygota</taxon>
        <taxon>Neoptera</taxon>
        <taxon>Endopterygota</taxon>
        <taxon>Lepidoptera</taxon>
        <taxon>Glossata</taxon>
        <taxon>Ditrysia</taxon>
        <taxon>Papilionoidea</taxon>
        <taxon>Nymphalidae</taxon>
        <taxon>Heliconiinae</taxon>
        <taxon>Argynnini</taxon>
        <taxon>Brenthis</taxon>
    </lineage>
</organism>
<keyword evidence="4" id="KW-0472">Membrane</keyword>
<dbReference type="FunFam" id="3.40.50.2000:FF:000189">
    <property type="entry name" value="UDP-glucuronosyltransferase 2B14-like Protein"/>
    <property type="match status" value="1"/>
</dbReference>
<feature type="signal peptide" evidence="5">
    <location>
        <begin position="1"/>
        <end position="18"/>
    </location>
</feature>
<keyword evidence="3" id="KW-0808">Transferase</keyword>
<dbReference type="InterPro" id="IPR002213">
    <property type="entry name" value="UDP_glucos_trans"/>
</dbReference>
<dbReference type="SUPFAM" id="SSF53756">
    <property type="entry name" value="UDP-Glycosyltransferase/glycogen phosphorylase"/>
    <property type="match status" value="1"/>
</dbReference>
<keyword evidence="4" id="KW-0812">Transmembrane</keyword>
<evidence type="ECO:0000256" key="5">
    <source>
        <dbReference type="SAM" id="SignalP"/>
    </source>
</evidence>
<feature type="non-terminal residue" evidence="6">
    <location>
        <position position="538"/>
    </location>
</feature>
<keyword evidence="7" id="KW-1185">Reference proteome</keyword>
<comment type="similarity">
    <text evidence="1">Belongs to the UDP-glycosyltransferase family.</text>
</comment>
<evidence type="ECO:0000313" key="7">
    <source>
        <dbReference type="Proteomes" id="UP000838878"/>
    </source>
</evidence>
<dbReference type="Gene3D" id="3.40.50.2000">
    <property type="entry name" value="Glycogen Phosphorylase B"/>
    <property type="match status" value="1"/>
</dbReference>
<evidence type="ECO:0000256" key="3">
    <source>
        <dbReference type="ARBA" id="ARBA00022679"/>
    </source>
</evidence>
<gene>
    <name evidence="6" type="ORF">BINO364_LOCUS13656</name>
</gene>
<name>A0A8J9UZ55_9NEOP</name>
<feature type="transmembrane region" description="Helical" evidence="4">
    <location>
        <begin position="473"/>
        <end position="493"/>
    </location>
</feature>
<evidence type="ECO:0000256" key="1">
    <source>
        <dbReference type="ARBA" id="ARBA00009995"/>
    </source>
</evidence>
<keyword evidence="2" id="KW-0328">Glycosyltransferase</keyword>
<dbReference type="AlphaFoldDB" id="A0A8J9UZ55"/>
<evidence type="ECO:0008006" key="8">
    <source>
        <dbReference type="Google" id="ProtNLM"/>
    </source>
</evidence>
<evidence type="ECO:0000256" key="2">
    <source>
        <dbReference type="ARBA" id="ARBA00022676"/>
    </source>
</evidence>
<dbReference type="CDD" id="cd03784">
    <property type="entry name" value="GT1_Gtf-like"/>
    <property type="match status" value="1"/>
</dbReference>
<dbReference type="PANTHER" id="PTHR48043:SF145">
    <property type="entry name" value="FI06409P-RELATED"/>
    <property type="match status" value="1"/>
</dbReference>
<keyword evidence="5" id="KW-0732">Signal</keyword>
<sequence>MSARLLWLVLTCATAVHAARILAVLPTNTKSHYAMYGRILDALARKNHYLTVITHFPMKTPPSNVEEISLAGTIPEITNNLTKQNNSLKPNAIQNLEQIMKECVHACEIVSQNPEVKALVNSTRTFDLVIVEVFGSECFLPFGNRFKAPVVGLLSSVPLPWVNEQLGNPEGPAYIPAYMMGFGQRMNLWERFLNTIAVIWAKIYYKNKSQIPSQVIADKLFGPGPKLETLAQNYSLVLANSHYSINEVRPLVPTLVEVGGLHLDNTQTLPKDLKLLLDNADEGVIYWSFGSMSRIETIPNEKLAQIFSAISELSQTVLVRMNRRLLARNLTVPDNVYTMDWIPQYKTLCHPNVKLFVSHGGLLGTQETVACGVPTLVVPLYADQALNGRAMSDRGVARVISLRHSTSETWKEAFHDLLTNHRYKERALKLRDIFLDRPMPPLETAVYWIEYVLRHKGASHMRSPALELNYTQYLLLDVGALSIVITSLTIYILHKLFRHLSTRCIRWWPKEILLEKRLFRRNISLFHCFLWIYKVKTN</sequence>
<feature type="chain" id="PRO_5035437355" description="UDP-glycosyltransferase" evidence="5">
    <location>
        <begin position="19"/>
        <end position="538"/>
    </location>
</feature>
<dbReference type="Pfam" id="PF00201">
    <property type="entry name" value="UDPGT"/>
    <property type="match status" value="1"/>
</dbReference>
<reference evidence="6" key="1">
    <citation type="submission" date="2021-12" db="EMBL/GenBank/DDBJ databases">
        <authorList>
            <person name="Martin H S."/>
        </authorList>
    </citation>
    <scope>NUCLEOTIDE SEQUENCE</scope>
</reference>
<dbReference type="Proteomes" id="UP000838878">
    <property type="component" value="Chromosome 7"/>
</dbReference>
<dbReference type="PANTHER" id="PTHR48043">
    <property type="entry name" value="EG:EG0003.4 PROTEIN-RELATED"/>
    <property type="match status" value="1"/>
</dbReference>
<protein>
    <recommendedName>
        <fullName evidence="8">UDP-glycosyltransferase</fullName>
    </recommendedName>
</protein>
<proteinExistence type="inferred from homology"/>
<dbReference type="OrthoDB" id="5835829at2759"/>
<dbReference type="EMBL" id="OV170227">
    <property type="protein sequence ID" value="CAH0728437.1"/>
    <property type="molecule type" value="Genomic_DNA"/>
</dbReference>
<dbReference type="GO" id="GO:0008194">
    <property type="term" value="F:UDP-glycosyltransferase activity"/>
    <property type="evidence" value="ECO:0007669"/>
    <property type="project" value="InterPro"/>
</dbReference>